<dbReference type="EMBL" id="JACEIK010003013">
    <property type="protein sequence ID" value="MCD9639904.1"/>
    <property type="molecule type" value="Genomic_DNA"/>
</dbReference>
<name>A0ABS8UZQ5_DATST</name>
<protein>
    <submittedName>
        <fullName evidence="1">Uncharacterized protein</fullName>
    </submittedName>
</protein>
<accession>A0ABS8UZQ5</accession>
<sequence>MGEVRSGVDDNLQVIELGWFPEQPIRQTVSRMKLIWSLAISCSSKNLQPKSLGITGATNSKIGLHYIESRPVGVKGSMASVGQQNITSQS</sequence>
<proteinExistence type="predicted"/>
<organism evidence="1 2">
    <name type="scientific">Datura stramonium</name>
    <name type="common">Jimsonweed</name>
    <name type="synonym">Common thornapple</name>
    <dbReference type="NCBI Taxonomy" id="4076"/>
    <lineage>
        <taxon>Eukaryota</taxon>
        <taxon>Viridiplantae</taxon>
        <taxon>Streptophyta</taxon>
        <taxon>Embryophyta</taxon>
        <taxon>Tracheophyta</taxon>
        <taxon>Spermatophyta</taxon>
        <taxon>Magnoliopsida</taxon>
        <taxon>eudicotyledons</taxon>
        <taxon>Gunneridae</taxon>
        <taxon>Pentapetalae</taxon>
        <taxon>asterids</taxon>
        <taxon>lamiids</taxon>
        <taxon>Solanales</taxon>
        <taxon>Solanaceae</taxon>
        <taxon>Solanoideae</taxon>
        <taxon>Datureae</taxon>
        <taxon>Datura</taxon>
    </lineage>
</organism>
<reference evidence="1 2" key="1">
    <citation type="journal article" date="2021" name="BMC Genomics">
        <title>Datura genome reveals duplications of psychoactive alkaloid biosynthetic genes and high mutation rate following tissue culture.</title>
        <authorList>
            <person name="Rajewski A."/>
            <person name="Carter-House D."/>
            <person name="Stajich J."/>
            <person name="Litt A."/>
        </authorList>
    </citation>
    <scope>NUCLEOTIDE SEQUENCE [LARGE SCALE GENOMIC DNA]</scope>
    <source>
        <strain evidence="1">AR-01</strain>
    </source>
</reference>
<dbReference type="Proteomes" id="UP000823775">
    <property type="component" value="Unassembled WGS sequence"/>
</dbReference>
<keyword evidence="2" id="KW-1185">Reference proteome</keyword>
<evidence type="ECO:0000313" key="2">
    <source>
        <dbReference type="Proteomes" id="UP000823775"/>
    </source>
</evidence>
<evidence type="ECO:0000313" key="1">
    <source>
        <dbReference type="EMBL" id="MCD9639904.1"/>
    </source>
</evidence>
<comment type="caution">
    <text evidence="1">The sequence shown here is derived from an EMBL/GenBank/DDBJ whole genome shotgun (WGS) entry which is preliminary data.</text>
</comment>
<gene>
    <name evidence="1" type="ORF">HAX54_024856</name>
</gene>
<feature type="non-terminal residue" evidence="1">
    <location>
        <position position="90"/>
    </location>
</feature>